<comment type="caution">
    <text evidence="1">The sequence shown here is derived from an EMBL/GenBank/DDBJ whole genome shotgun (WGS) entry which is preliminary data.</text>
</comment>
<protein>
    <submittedName>
        <fullName evidence="1">Uncharacterized protein</fullName>
    </submittedName>
</protein>
<name>A0A3D4VD92_9BACT</name>
<proteinExistence type="predicted"/>
<dbReference type="EMBL" id="DPIY01000011">
    <property type="protein sequence ID" value="HCT58692.1"/>
    <property type="molecule type" value="Genomic_DNA"/>
</dbReference>
<organism evidence="1 2">
    <name type="scientific">Gemmatimonas aurantiaca</name>
    <dbReference type="NCBI Taxonomy" id="173480"/>
    <lineage>
        <taxon>Bacteria</taxon>
        <taxon>Pseudomonadati</taxon>
        <taxon>Gemmatimonadota</taxon>
        <taxon>Gemmatimonadia</taxon>
        <taxon>Gemmatimonadales</taxon>
        <taxon>Gemmatimonadaceae</taxon>
        <taxon>Gemmatimonas</taxon>
    </lineage>
</organism>
<gene>
    <name evidence="1" type="ORF">DGD08_15915</name>
</gene>
<evidence type="ECO:0000313" key="1">
    <source>
        <dbReference type="EMBL" id="HCT58692.1"/>
    </source>
</evidence>
<dbReference type="AlphaFoldDB" id="A0A3D4VD92"/>
<evidence type="ECO:0000313" key="2">
    <source>
        <dbReference type="Proteomes" id="UP000264071"/>
    </source>
</evidence>
<reference evidence="1 2" key="1">
    <citation type="journal article" date="2018" name="Nat. Biotechnol.">
        <title>A standardized bacterial taxonomy based on genome phylogeny substantially revises the tree of life.</title>
        <authorList>
            <person name="Parks D.H."/>
            <person name="Chuvochina M."/>
            <person name="Waite D.W."/>
            <person name="Rinke C."/>
            <person name="Skarshewski A."/>
            <person name="Chaumeil P.A."/>
            <person name="Hugenholtz P."/>
        </authorList>
    </citation>
    <scope>NUCLEOTIDE SEQUENCE [LARGE SCALE GENOMIC DNA]</scope>
    <source>
        <strain evidence="1">UBA8844</strain>
    </source>
</reference>
<dbReference type="Proteomes" id="UP000264071">
    <property type="component" value="Unassembled WGS sequence"/>
</dbReference>
<sequence length="228" mass="24824">MVRGREVDALGTATLETDGLVIAWPPAAAWRLDLEGIDGVALANASLTVYLREHDVLELSGDGSLRTLGLALVELACRVPEMMRGGRASGLTLSAAHDVTLQGAHDRWLAPLLAVRRAIQGVTDPERQVALLDGARLAEEMLRALSEIAAIRYPEDVAQQRALEAAMEDEAEPMFDALERVAMAAADLRGGEMDTRIADWRRWIVAVQETFSASDEAWNEIRSLLEEG</sequence>
<accession>A0A3D4VD92</accession>